<evidence type="ECO:0000256" key="2">
    <source>
        <dbReference type="SAM" id="Phobius"/>
    </source>
</evidence>
<evidence type="ECO:0000256" key="1">
    <source>
        <dbReference type="SAM" id="MobiDB-lite"/>
    </source>
</evidence>
<feature type="region of interest" description="Disordered" evidence="1">
    <location>
        <begin position="149"/>
        <end position="170"/>
    </location>
</feature>
<dbReference type="Proteomes" id="UP000482084">
    <property type="component" value="Unassembled WGS sequence"/>
</dbReference>
<gene>
    <name evidence="3" type="ORF">DSM100688_1383</name>
</gene>
<dbReference type="NCBIfam" id="TIGR01167">
    <property type="entry name" value="LPXTG_anchor"/>
    <property type="match status" value="1"/>
</dbReference>
<keyword evidence="2" id="KW-1133">Transmembrane helix</keyword>
<keyword evidence="4" id="KW-1185">Reference proteome</keyword>
<organism evidence="3 4">
    <name type="scientific">Bifidobacterium ramosum</name>
    <dbReference type="NCBI Taxonomy" id="1798158"/>
    <lineage>
        <taxon>Bacteria</taxon>
        <taxon>Bacillati</taxon>
        <taxon>Actinomycetota</taxon>
        <taxon>Actinomycetes</taxon>
        <taxon>Bifidobacteriales</taxon>
        <taxon>Bifidobacteriaceae</taxon>
        <taxon>Bifidobacterium</taxon>
    </lineage>
</organism>
<dbReference type="EMBL" id="WBSM01000007">
    <property type="protein sequence ID" value="KAB8287597.1"/>
    <property type="molecule type" value="Genomic_DNA"/>
</dbReference>
<dbReference type="AlphaFoldDB" id="A0A6L4X1U0"/>
<proteinExistence type="predicted"/>
<protein>
    <submittedName>
        <fullName evidence="3">Cell surface protein</fullName>
    </submittedName>
</protein>
<keyword evidence="2" id="KW-0812">Transmembrane</keyword>
<sequence length="468" mass="49524">MKDLPFALEAIAFRIPLKVTLIKANRTEVSKSSVQGIADGYDVFGGGATQGADGSGKTGYAGGFVALNDEGLFENNDMTYADTIRGASGLVGPFSGTTLLNSEYSFNTVRGIEGTGNTYHIYRDVDPSLSHALAAKTVDQNGKPTEFKGDFTNGSHMDDGTGTSGSPGTSGKLKLHLNRYDVAHLAENAFIEKYADLQYAVIANNLGGSNTGETNDVKNVAKAMNAYVSAAKAVLMLDKAVTDNNGGLTPEPDDGQDPCGLNGCQTVDLTLQKVWIDGQLTRPDSIDLTIAATYTNTKGETITPETITCYTGSCQAKDRDNPMTVTMSAADGSPWSDTWRTKITGLPVAFKDETGALHYYTYTVKEAQLIYGAATDTQVEYKTPSEAGYSVSVDYGKDADGRYVAKVTNSAPLPNTGGSGTQWIAMLAVIILGLGTAWYLRDNRVKPAATGGAGTALPFGGRRGRHVR</sequence>
<comment type="caution">
    <text evidence="3">The sequence shown here is derived from an EMBL/GenBank/DDBJ whole genome shotgun (WGS) entry which is preliminary data.</text>
</comment>
<feature type="compositionally biased region" description="Low complexity" evidence="1">
    <location>
        <begin position="160"/>
        <end position="170"/>
    </location>
</feature>
<reference evidence="3 4" key="1">
    <citation type="submission" date="2019-10" db="EMBL/GenBank/DDBJ databases">
        <title>Characterization of the phylogenetic diversity of two novel species belonging to the genus Bifidobacterium: Bifidobacterium cebidarum sp. nov. and Bifidobacterium leontopitheci sp. nov.</title>
        <authorList>
            <person name="Lugli G.A."/>
            <person name="Duranti S."/>
            <person name="Milani C."/>
            <person name="Turroni F."/>
            <person name="Ventura M."/>
        </authorList>
    </citation>
    <scope>NUCLEOTIDE SEQUENCE [LARGE SCALE GENOMIC DNA]</scope>
    <source>
        <strain evidence="3 4">DSM 100688</strain>
    </source>
</reference>
<feature type="transmembrane region" description="Helical" evidence="2">
    <location>
        <begin position="423"/>
        <end position="440"/>
    </location>
</feature>
<accession>A0A6L4X1U0</accession>
<evidence type="ECO:0000313" key="3">
    <source>
        <dbReference type="EMBL" id="KAB8287597.1"/>
    </source>
</evidence>
<name>A0A6L4X1U0_9BIFI</name>
<evidence type="ECO:0000313" key="4">
    <source>
        <dbReference type="Proteomes" id="UP000482084"/>
    </source>
</evidence>
<keyword evidence="2" id="KW-0472">Membrane</keyword>
<dbReference type="Gene3D" id="2.60.40.1140">
    <property type="entry name" value="Collagen-binding surface protein Cna, B-type domain"/>
    <property type="match status" value="1"/>
</dbReference>